<dbReference type="VEuPathDB" id="CryptoDB:Vbra_19850"/>
<feature type="region of interest" description="Disordered" evidence="1">
    <location>
        <begin position="30"/>
        <end position="69"/>
    </location>
</feature>
<organism evidence="3 4">
    <name type="scientific">Vitrella brassicaformis (strain CCMP3155)</name>
    <dbReference type="NCBI Taxonomy" id="1169540"/>
    <lineage>
        <taxon>Eukaryota</taxon>
        <taxon>Sar</taxon>
        <taxon>Alveolata</taxon>
        <taxon>Colpodellida</taxon>
        <taxon>Vitrellaceae</taxon>
        <taxon>Vitrella</taxon>
    </lineage>
</organism>
<reference evidence="3 4" key="1">
    <citation type="submission" date="2014-11" db="EMBL/GenBank/DDBJ databases">
        <authorList>
            <person name="Zhu J."/>
            <person name="Qi W."/>
            <person name="Song R."/>
        </authorList>
    </citation>
    <scope>NUCLEOTIDE SEQUENCE [LARGE SCALE GENOMIC DNA]</scope>
</reference>
<dbReference type="InParanoid" id="A0A0G4H870"/>
<proteinExistence type="predicted"/>
<dbReference type="EMBL" id="CDMY01001057">
    <property type="protein sequence ID" value="CEM39940.1"/>
    <property type="molecule type" value="Genomic_DNA"/>
</dbReference>
<evidence type="ECO:0000256" key="2">
    <source>
        <dbReference type="SAM" id="SignalP"/>
    </source>
</evidence>
<accession>A0A0G4H870</accession>
<dbReference type="PhylomeDB" id="A0A0G4H870"/>
<keyword evidence="4" id="KW-1185">Reference proteome</keyword>
<gene>
    <name evidence="3" type="ORF">Vbra_19850</name>
</gene>
<protein>
    <submittedName>
        <fullName evidence="3">Uncharacterized protein</fullName>
    </submittedName>
</protein>
<feature type="chain" id="PRO_5005191129" evidence="2">
    <location>
        <begin position="21"/>
        <end position="205"/>
    </location>
</feature>
<feature type="signal peptide" evidence="2">
    <location>
        <begin position="1"/>
        <end position="20"/>
    </location>
</feature>
<name>A0A0G4H870_VITBC</name>
<dbReference type="Proteomes" id="UP000041254">
    <property type="component" value="Unassembled WGS sequence"/>
</dbReference>
<sequence length="205" mass="22457">MWRLYVFGLSISSLHVICVAADARRSPRDVESGLLSRKVPEPPGDDGGGQDKDEAHGKTGNGRSGQYDRHRAAEEPFATEQLPLFFCPFFPYITAQGLPFRSDNVTNTIEAGTNQFIAVDLVFARNAGFNQIMVAANSREGLADIIIEIDEEPFDRTNVAQDDSDSTTEAVIVVPTDKGRYLDIFIEPKGDMPSNTVTNVSDSND</sequence>
<keyword evidence="2" id="KW-0732">Signal</keyword>
<evidence type="ECO:0000313" key="4">
    <source>
        <dbReference type="Proteomes" id="UP000041254"/>
    </source>
</evidence>
<evidence type="ECO:0000313" key="3">
    <source>
        <dbReference type="EMBL" id="CEM39940.1"/>
    </source>
</evidence>
<evidence type="ECO:0000256" key="1">
    <source>
        <dbReference type="SAM" id="MobiDB-lite"/>
    </source>
</evidence>
<dbReference type="AlphaFoldDB" id="A0A0G4H870"/>